<evidence type="ECO:0000313" key="2">
    <source>
        <dbReference type="Proteomes" id="UP001058364"/>
    </source>
</evidence>
<name>A0ABY5TUZ9_9BACT</name>
<proteinExistence type="predicted"/>
<accession>A0ABY5TUZ9</accession>
<organism evidence="1 2">
    <name type="scientific">Mesomycoplasma molare</name>
    <dbReference type="NCBI Taxonomy" id="171288"/>
    <lineage>
        <taxon>Bacteria</taxon>
        <taxon>Bacillati</taxon>
        <taxon>Mycoplasmatota</taxon>
        <taxon>Mycoplasmoidales</taxon>
        <taxon>Metamycoplasmataceae</taxon>
        <taxon>Mesomycoplasma</taxon>
    </lineage>
</organism>
<dbReference type="EMBL" id="CP103423">
    <property type="protein sequence ID" value="UWD34482.1"/>
    <property type="molecule type" value="Genomic_DNA"/>
</dbReference>
<evidence type="ECO:0008006" key="3">
    <source>
        <dbReference type="Google" id="ProtNLM"/>
    </source>
</evidence>
<reference evidence="1" key="1">
    <citation type="submission" date="2022-08" db="EMBL/GenBank/DDBJ databases">
        <title>Complete genome sequence of Mycoplasma molare type strain H 542.</title>
        <authorList>
            <person name="Spergser J."/>
        </authorList>
    </citation>
    <scope>NUCLEOTIDE SEQUENCE</scope>
    <source>
        <strain evidence="1">H 542</strain>
    </source>
</reference>
<sequence>MGANKENKKQQQKKIRDKNILQPRYSGRFNRKEDAVLFNQLKEELRLKNIPVSDFVNKAILDKYKNLKAKAQVRDVKDDLFYALKKALWTNDKPIHNKINELQQITTFEIGILNKKLNWIIQVLFNMADIKDERHNYNKPNSLWLQEPLDFIEERDRYIKKVHANREKTLLEEIKDRERFEKFKEFWLDDLEKYDEEEEFKE</sequence>
<dbReference type="RefSeq" id="WP_027123559.1">
    <property type="nucleotide sequence ID" value="NZ_CP103423.1"/>
</dbReference>
<dbReference type="Proteomes" id="UP001058364">
    <property type="component" value="Chromosome"/>
</dbReference>
<dbReference type="NCBIfam" id="NF045893">
    <property type="entry name" value="ICE_Mbov_0398"/>
    <property type="match status" value="1"/>
</dbReference>
<evidence type="ECO:0000313" key="1">
    <source>
        <dbReference type="EMBL" id="UWD34482.1"/>
    </source>
</evidence>
<protein>
    <recommendedName>
        <fullName evidence="3">ICEF Integrative Conjugal Element-II</fullName>
    </recommendedName>
</protein>
<keyword evidence="2" id="KW-1185">Reference proteome</keyword>
<gene>
    <name evidence="1" type="ORF">NX772_01470</name>
</gene>